<dbReference type="RefSeq" id="WP_145858707.1">
    <property type="nucleotide sequence ID" value="NZ_RPFW01000006.1"/>
</dbReference>
<evidence type="ECO:0000313" key="2">
    <source>
        <dbReference type="Proteomes" id="UP000460272"/>
    </source>
</evidence>
<gene>
    <name evidence="1" type="ORF">EAS64_30730</name>
</gene>
<comment type="caution">
    <text evidence="1">The sequence shown here is derived from an EMBL/GenBank/DDBJ whole genome shotgun (WGS) entry which is preliminary data.</text>
</comment>
<dbReference type="AlphaFoldDB" id="A0A6P2BXC0"/>
<evidence type="ECO:0000313" key="1">
    <source>
        <dbReference type="EMBL" id="TVZ01823.1"/>
    </source>
</evidence>
<dbReference type="EMBL" id="RPFW01000006">
    <property type="protein sequence ID" value="TVZ01823.1"/>
    <property type="molecule type" value="Genomic_DNA"/>
</dbReference>
<keyword evidence="2" id="KW-1185">Reference proteome</keyword>
<accession>A0A6P2BXC0</accession>
<protein>
    <submittedName>
        <fullName evidence="1">Uncharacterized protein</fullName>
    </submittedName>
</protein>
<dbReference type="OrthoDB" id="9997673at2"/>
<dbReference type="Proteomes" id="UP000460272">
    <property type="component" value="Unassembled WGS sequence"/>
</dbReference>
<sequence length="184" mass="20495">MEADVEAYGFLASDDDELLARVMERRWAEAFPVITEPLQVTWEPGESLVKPNIFRHNLLRDLAVDGVALRALDAAVDGGLKPYARLLVDGTEFSVVQATKVLDVVDVGSSIPPDYSWQEFAFPHMPPLHDPMTDRQFFRVPNRGWDLSVFMGNSVKHACDQAGLTGLLYCEAVVPPDEWELGLP</sequence>
<reference evidence="1 2" key="1">
    <citation type="submission" date="2018-11" db="EMBL/GenBank/DDBJ databases">
        <title>Trebonia kvetii gen.nov., sp.nov., a novel acidophilic actinobacterium, and proposal of the new actinobacterial family Treboniaceae fam. nov.</title>
        <authorList>
            <person name="Rapoport D."/>
            <person name="Sagova-Mareckova M."/>
            <person name="Sedlacek I."/>
            <person name="Provaznik J."/>
            <person name="Kralova S."/>
            <person name="Pavlinic D."/>
            <person name="Benes V."/>
            <person name="Kopecky J."/>
        </authorList>
    </citation>
    <scope>NUCLEOTIDE SEQUENCE [LARGE SCALE GENOMIC DNA]</scope>
    <source>
        <strain evidence="1 2">15Tr583</strain>
    </source>
</reference>
<organism evidence="1 2">
    <name type="scientific">Trebonia kvetii</name>
    <dbReference type="NCBI Taxonomy" id="2480626"/>
    <lineage>
        <taxon>Bacteria</taxon>
        <taxon>Bacillati</taxon>
        <taxon>Actinomycetota</taxon>
        <taxon>Actinomycetes</taxon>
        <taxon>Streptosporangiales</taxon>
        <taxon>Treboniaceae</taxon>
        <taxon>Trebonia</taxon>
    </lineage>
</organism>
<proteinExistence type="predicted"/>
<name>A0A6P2BXC0_9ACTN</name>